<evidence type="ECO:0008006" key="4">
    <source>
        <dbReference type="Google" id="ProtNLM"/>
    </source>
</evidence>
<dbReference type="OrthoDB" id="1376969at2"/>
<evidence type="ECO:0000313" key="2">
    <source>
        <dbReference type="EMBL" id="OXA93974.1"/>
    </source>
</evidence>
<accession>A0A226HIP4</accession>
<keyword evidence="1" id="KW-0732">Signal</keyword>
<proteinExistence type="predicted"/>
<reference evidence="2 3" key="1">
    <citation type="submission" date="2016-11" db="EMBL/GenBank/DDBJ databases">
        <title>Whole genomes of Flavobacteriaceae.</title>
        <authorList>
            <person name="Stine C."/>
            <person name="Li C."/>
            <person name="Tadesse D."/>
        </authorList>
    </citation>
    <scope>NUCLEOTIDE SEQUENCE [LARGE SCALE GENOMIC DNA]</scope>
    <source>
        <strain evidence="2 3">DSM 18292</strain>
    </source>
</reference>
<keyword evidence="3" id="KW-1185">Reference proteome</keyword>
<feature type="signal peptide" evidence="1">
    <location>
        <begin position="1"/>
        <end position="19"/>
    </location>
</feature>
<name>A0A226HIP4_9FLAO</name>
<dbReference type="EMBL" id="MUGW01000011">
    <property type="protein sequence ID" value="OXA93974.1"/>
    <property type="molecule type" value="Genomic_DNA"/>
</dbReference>
<protein>
    <recommendedName>
        <fullName evidence="4">DUF4595 domain-containing protein</fullName>
    </recommendedName>
</protein>
<gene>
    <name evidence="2" type="ORF">B0A66_05595</name>
</gene>
<comment type="caution">
    <text evidence="2">The sequence shown here is derived from an EMBL/GenBank/DDBJ whole genome shotgun (WGS) entry which is preliminary data.</text>
</comment>
<dbReference type="AlphaFoldDB" id="A0A226HIP4"/>
<sequence>MKRALCVLSVALLALVSCSKDNDSVVTPGDKVITDPIVKKEDSIVLPPILVQKIISTDQYGTLNNIVLYDGNKLKSIMDEEGNSLKYTYTGDLITKSETIYNGKLIATNEYTYNNGKLSMTIQKQPGRDFYYIKKYTHNTDTTAAYAKFKVTIATGIEEETGTIGKYTYRNGNLVKEEEFINGLESITINKFDTNNNPFKNAAGFNLLLGDENTGVNNIIESKSTSGSGSNPKPNNIAYVYKYDSNKYPTERILTYQGLSSVVTITEQYVY</sequence>
<organism evidence="2 3">
    <name type="scientific">Flavobacterium hercynium</name>
    <dbReference type="NCBI Taxonomy" id="387094"/>
    <lineage>
        <taxon>Bacteria</taxon>
        <taxon>Pseudomonadati</taxon>
        <taxon>Bacteroidota</taxon>
        <taxon>Flavobacteriia</taxon>
        <taxon>Flavobacteriales</taxon>
        <taxon>Flavobacteriaceae</taxon>
        <taxon>Flavobacterium</taxon>
    </lineage>
</organism>
<evidence type="ECO:0000313" key="3">
    <source>
        <dbReference type="Proteomes" id="UP000198345"/>
    </source>
</evidence>
<dbReference type="Proteomes" id="UP000198345">
    <property type="component" value="Unassembled WGS sequence"/>
</dbReference>
<dbReference type="RefSeq" id="WP_089048872.1">
    <property type="nucleotide sequence ID" value="NZ_FXTV01000023.1"/>
</dbReference>
<feature type="chain" id="PRO_5013370825" description="DUF4595 domain-containing protein" evidence="1">
    <location>
        <begin position="20"/>
        <end position="271"/>
    </location>
</feature>
<dbReference type="PROSITE" id="PS51257">
    <property type="entry name" value="PROKAR_LIPOPROTEIN"/>
    <property type="match status" value="1"/>
</dbReference>
<evidence type="ECO:0000256" key="1">
    <source>
        <dbReference type="SAM" id="SignalP"/>
    </source>
</evidence>